<dbReference type="Gene3D" id="4.10.70.10">
    <property type="entry name" value="Disintegrin domain"/>
    <property type="match status" value="1"/>
</dbReference>
<dbReference type="GO" id="GO:0006509">
    <property type="term" value="P:membrane protein ectodomain proteolysis"/>
    <property type="evidence" value="ECO:0007669"/>
    <property type="project" value="TreeGrafter"/>
</dbReference>
<dbReference type="InterPro" id="IPR001762">
    <property type="entry name" value="Disintegrin_dom"/>
</dbReference>
<dbReference type="InterPro" id="IPR036436">
    <property type="entry name" value="Disintegrin_dom_sf"/>
</dbReference>
<protein>
    <recommendedName>
        <fullName evidence="2">Disintegrin domain-containing protein</fullName>
    </recommendedName>
</protein>
<dbReference type="SMART" id="SM00050">
    <property type="entry name" value="DISIN"/>
    <property type="match status" value="1"/>
</dbReference>
<feature type="non-terminal residue" evidence="3">
    <location>
        <position position="66"/>
    </location>
</feature>
<dbReference type="Pfam" id="PF00200">
    <property type="entry name" value="Disintegrin"/>
    <property type="match status" value="1"/>
</dbReference>
<proteinExistence type="predicted"/>
<accession>A0AAV5S946</accession>
<dbReference type="Proteomes" id="UP001432027">
    <property type="component" value="Unassembled WGS sequence"/>
</dbReference>
<feature type="domain" description="Disintegrin" evidence="2">
    <location>
        <begin position="1"/>
        <end position="66"/>
    </location>
</feature>
<dbReference type="AlphaFoldDB" id="A0AAV5S946"/>
<evidence type="ECO:0000259" key="2">
    <source>
        <dbReference type="PROSITE" id="PS50214"/>
    </source>
</evidence>
<dbReference type="PANTHER" id="PTHR11905">
    <property type="entry name" value="ADAM A DISINTEGRIN AND METALLOPROTEASE DOMAIN"/>
    <property type="match status" value="1"/>
</dbReference>
<evidence type="ECO:0000256" key="1">
    <source>
        <dbReference type="PROSITE-ProRule" id="PRU00068"/>
    </source>
</evidence>
<dbReference type="SUPFAM" id="SSF57552">
    <property type="entry name" value="Blood coagulation inhibitor (disintegrin)"/>
    <property type="match status" value="1"/>
</dbReference>
<sequence>SHNCCDSRTCKLREHAACASGACCDLSTCSFAASTRMCRDAKTSCDLPEFCDGLSIECPDDVHRTN</sequence>
<evidence type="ECO:0000313" key="4">
    <source>
        <dbReference type="Proteomes" id="UP001432027"/>
    </source>
</evidence>
<keyword evidence="4" id="KW-1185">Reference proteome</keyword>
<comment type="caution">
    <text evidence="3">The sequence shown here is derived from an EMBL/GenBank/DDBJ whole genome shotgun (WGS) entry which is preliminary data.</text>
</comment>
<feature type="disulfide bond" evidence="1">
    <location>
        <begin position="38"/>
        <end position="58"/>
    </location>
</feature>
<evidence type="ECO:0000313" key="3">
    <source>
        <dbReference type="EMBL" id="GMS79606.1"/>
    </source>
</evidence>
<organism evidence="3 4">
    <name type="scientific">Pristionchus entomophagus</name>
    <dbReference type="NCBI Taxonomy" id="358040"/>
    <lineage>
        <taxon>Eukaryota</taxon>
        <taxon>Metazoa</taxon>
        <taxon>Ecdysozoa</taxon>
        <taxon>Nematoda</taxon>
        <taxon>Chromadorea</taxon>
        <taxon>Rhabditida</taxon>
        <taxon>Rhabditina</taxon>
        <taxon>Diplogasteromorpha</taxon>
        <taxon>Diplogasteroidea</taxon>
        <taxon>Neodiplogasteridae</taxon>
        <taxon>Pristionchus</taxon>
    </lineage>
</organism>
<dbReference type="PROSITE" id="PS50214">
    <property type="entry name" value="DISINTEGRIN_2"/>
    <property type="match status" value="1"/>
</dbReference>
<name>A0AAV5S946_9BILA</name>
<keyword evidence="1" id="KW-1015">Disulfide bond</keyword>
<reference evidence="3" key="1">
    <citation type="submission" date="2023-10" db="EMBL/GenBank/DDBJ databases">
        <title>Genome assembly of Pristionchus species.</title>
        <authorList>
            <person name="Yoshida K."/>
            <person name="Sommer R.J."/>
        </authorList>
    </citation>
    <scope>NUCLEOTIDE SEQUENCE</scope>
    <source>
        <strain evidence="3">RS0144</strain>
    </source>
</reference>
<dbReference type="EMBL" id="BTSX01000001">
    <property type="protein sequence ID" value="GMS79606.1"/>
    <property type="molecule type" value="Genomic_DNA"/>
</dbReference>
<dbReference type="PANTHER" id="PTHR11905:SF159">
    <property type="entry name" value="ADAM METALLOPROTEASE"/>
    <property type="match status" value="1"/>
</dbReference>
<gene>
    <name evidence="3" type="ORF">PENTCL1PPCAC_1781</name>
</gene>
<feature type="non-terminal residue" evidence="3">
    <location>
        <position position="1"/>
    </location>
</feature>